<dbReference type="EMBL" id="LR797321">
    <property type="protein sequence ID" value="CAB4202528.1"/>
    <property type="molecule type" value="Genomic_DNA"/>
</dbReference>
<feature type="transmembrane region" description="Helical" evidence="1">
    <location>
        <begin position="45"/>
        <end position="67"/>
    </location>
</feature>
<sequence>MSCCDDYGNCNQGRDCPVRVAKVGQKLHGPELLPASVWRYQLRRLAYWMLMAVIGLTVWPALAYLILRLS</sequence>
<organism evidence="2">
    <name type="scientific">uncultured Caudovirales phage</name>
    <dbReference type="NCBI Taxonomy" id="2100421"/>
    <lineage>
        <taxon>Viruses</taxon>
        <taxon>Duplodnaviria</taxon>
        <taxon>Heunggongvirae</taxon>
        <taxon>Uroviricota</taxon>
        <taxon>Caudoviricetes</taxon>
        <taxon>Peduoviridae</taxon>
        <taxon>Maltschvirus</taxon>
        <taxon>Maltschvirus maltsch</taxon>
    </lineage>
</organism>
<protein>
    <submittedName>
        <fullName evidence="2">Uncharacterized protein</fullName>
    </submittedName>
</protein>
<gene>
    <name evidence="2" type="ORF">UFOVP1374_27</name>
</gene>
<reference evidence="2" key="1">
    <citation type="submission" date="2020-05" db="EMBL/GenBank/DDBJ databases">
        <authorList>
            <person name="Chiriac C."/>
            <person name="Salcher M."/>
            <person name="Ghai R."/>
            <person name="Kavagutti S V."/>
        </authorList>
    </citation>
    <scope>NUCLEOTIDE SEQUENCE</scope>
</reference>
<evidence type="ECO:0000313" key="2">
    <source>
        <dbReference type="EMBL" id="CAB4202528.1"/>
    </source>
</evidence>
<keyword evidence="1" id="KW-0472">Membrane</keyword>
<evidence type="ECO:0000256" key="1">
    <source>
        <dbReference type="SAM" id="Phobius"/>
    </source>
</evidence>
<accession>A0A6J5S207</accession>
<keyword evidence="1" id="KW-0812">Transmembrane</keyword>
<proteinExistence type="predicted"/>
<name>A0A6J5S207_9CAUD</name>
<keyword evidence="1" id="KW-1133">Transmembrane helix</keyword>